<feature type="transmembrane region" description="Helical" evidence="7">
    <location>
        <begin position="53"/>
        <end position="75"/>
    </location>
</feature>
<dbReference type="InterPro" id="IPR018503">
    <property type="entry name" value="Tetraspanin_CS"/>
</dbReference>
<accession>A0A1B6IUB8</accession>
<dbReference type="Gene3D" id="1.10.1450.10">
    <property type="entry name" value="Tetraspanin"/>
    <property type="match status" value="1"/>
</dbReference>
<dbReference type="EMBL" id="GECU01017179">
    <property type="protein sequence ID" value="JAS90527.1"/>
    <property type="molecule type" value="Transcribed_RNA"/>
</dbReference>
<keyword evidence="3 7" id="KW-0812">Transmembrane</keyword>
<evidence type="ECO:0000256" key="6">
    <source>
        <dbReference type="PIRSR" id="PIRSR002419-1"/>
    </source>
</evidence>
<dbReference type="CDD" id="cd03127">
    <property type="entry name" value="tetraspanin_LEL"/>
    <property type="match status" value="1"/>
</dbReference>
<keyword evidence="4 7" id="KW-1133">Transmembrane helix</keyword>
<evidence type="ECO:0000256" key="4">
    <source>
        <dbReference type="ARBA" id="ARBA00022989"/>
    </source>
</evidence>
<feature type="transmembrane region" description="Helical" evidence="7">
    <location>
        <begin position="82"/>
        <end position="106"/>
    </location>
</feature>
<evidence type="ECO:0000256" key="1">
    <source>
        <dbReference type="ARBA" id="ARBA00004141"/>
    </source>
</evidence>
<name>A0A1B6IUB8_9HEMI</name>
<feature type="transmembrane region" description="Helical" evidence="7">
    <location>
        <begin position="192"/>
        <end position="215"/>
    </location>
</feature>
<evidence type="ECO:0000256" key="7">
    <source>
        <dbReference type="RuleBase" id="RU361218"/>
    </source>
</evidence>
<sequence length="227" mass="24532">MSCAMGTIRYILFFFNFLLALAGLAICITGVVAARTKGATFDNVVQEQLTTPAVVFAIVGACVFIFAFFGCCGALRESHCMIVTYAVLLLTLFLLQVAVAVLAYTFRSQTNSVVSNAITKAYDDYNLPDSKTKEWIDNMQQELQCCGSSDNTKPWGSSTPDSCFPNKDRSKTIYGQGCIPTLVNVVEAVLSLIGEVAIIVGVVQVVGIVFALCLANSIRRAEMRGYA</sequence>
<evidence type="ECO:0000256" key="2">
    <source>
        <dbReference type="ARBA" id="ARBA00006840"/>
    </source>
</evidence>
<dbReference type="PANTHER" id="PTHR19282">
    <property type="entry name" value="TETRASPANIN"/>
    <property type="match status" value="1"/>
</dbReference>
<reference evidence="8" key="1">
    <citation type="submission" date="2015-11" db="EMBL/GenBank/DDBJ databases">
        <title>De novo transcriptome assembly of four potential Pierce s Disease insect vectors from Arizona vineyards.</title>
        <authorList>
            <person name="Tassone E.E."/>
        </authorList>
    </citation>
    <scope>NUCLEOTIDE SEQUENCE</scope>
</reference>
<keyword evidence="5 7" id="KW-0472">Membrane</keyword>
<dbReference type="SUPFAM" id="SSF48652">
    <property type="entry name" value="Tetraspanin"/>
    <property type="match status" value="1"/>
</dbReference>
<evidence type="ECO:0000313" key="8">
    <source>
        <dbReference type="EMBL" id="JAS90527.1"/>
    </source>
</evidence>
<feature type="disulfide bond" evidence="6">
    <location>
        <begin position="146"/>
        <end position="163"/>
    </location>
</feature>
<dbReference type="PRINTS" id="PR00259">
    <property type="entry name" value="TMFOUR"/>
</dbReference>
<dbReference type="InterPro" id="IPR018499">
    <property type="entry name" value="Tetraspanin/Peripherin"/>
</dbReference>
<dbReference type="PANTHER" id="PTHR19282:SF456">
    <property type="entry name" value="CD63 MOLECULE"/>
    <property type="match status" value="1"/>
</dbReference>
<feature type="transmembrane region" description="Helical" evidence="7">
    <location>
        <begin position="12"/>
        <end position="33"/>
    </location>
</feature>
<comment type="subcellular location">
    <subcellularLocation>
        <location evidence="1 7">Membrane</location>
        <topology evidence="1 7">Multi-pass membrane protein</topology>
    </subcellularLocation>
</comment>
<gene>
    <name evidence="8" type="ORF">g.22174</name>
</gene>
<keyword evidence="6" id="KW-1015">Disulfide bond</keyword>
<dbReference type="PIRSF" id="PIRSF002419">
    <property type="entry name" value="Tetraspanin"/>
    <property type="match status" value="1"/>
</dbReference>
<dbReference type="Pfam" id="PF00335">
    <property type="entry name" value="Tetraspanin"/>
    <property type="match status" value="1"/>
</dbReference>
<protein>
    <recommendedName>
        <fullName evidence="7">Tetraspanin</fullName>
    </recommendedName>
</protein>
<comment type="similarity">
    <text evidence="2 7">Belongs to the tetraspanin (TM4SF) family.</text>
</comment>
<evidence type="ECO:0000256" key="5">
    <source>
        <dbReference type="ARBA" id="ARBA00023136"/>
    </source>
</evidence>
<proteinExistence type="inferred from homology"/>
<dbReference type="InterPro" id="IPR008952">
    <property type="entry name" value="Tetraspanin_EC2_sf"/>
</dbReference>
<dbReference type="PROSITE" id="PS00421">
    <property type="entry name" value="TM4_1"/>
    <property type="match status" value="1"/>
</dbReference>
<feature type="disulfide bond" evidence="6">
    <location>
        <begin position="145"/>
        <end position="178"/>
    </location>
</feature>
<dbReference type="InterPro" id="IPR000301">
    <property type="entry name" value="Tetraspanin_animals"/>
</dbReference>
<evidence type="ECO:0000256" key="3">
    <source>
        <dbReference type="ARBA" id="ARBA00022692"/>
    </source>
</evidence>
<dbReference type="AlphaFoldDB" id="A0A1B6IUB8"/>
<organism evidence="8">
    <name type="scientific">Homalodisca liturata</name>
    <dbReference type="NCBI Taxonomy" id="320908"/>
    <lineage>
        <taxon>Eukaryota</taxon>
        <taxon>Metazoa</taxon>
        <taxon>Ecdysozoa</taxon>
        <taxon>Arthropoda</taxon>
        <taxon>Hexapoda</taxon>
        <taxon>Insecta</taxon>
        <taxon>Pterygota</taxon>
        <taxon>Neoptera</taxon>
        <taxon>Paraneoptera</taxon>
        <taxon>Hemiptera</taxon>
        <taxon>Auchenorrhyncha</taxon>
        <taxon>Membracoidea</taxon>
        <taxon>Cicadellidae</taxon>
        <taxon>Cicadellinae</taxon>
        <taxon>Proconiini</taxon>
        <taxon>Homalodisca</taxon>
    </lineage>
</organism>
<dbReference type="GO" id="GO:0005886">
    <property type="term" value="C:plasma membrane"/>
    <property type="evidence" value="ECO:0007669"/>
    <property type="project" value="TreeGrafter"/>
</dbReference>